<dbReference type="PANTHER" id="PTHR43133:SF8">
    <property type="entry name" value="RNA POLYMERASE SIGMA FACTOR HI_1459-RELATED"/>
    <property type="match status" value="1"/>
</dbReference>
<evidence type="ECO:0000256" key="2">
    <source>
        <dbReference type="ARBA" id="ARBA00023015"/>
    </source>
</evidence>
<dbReference type="GO" id="GO:0003677">
    <property type="term" value="F:DNA binding"/>
    <property type="evidence" value="ECO:0007669"/>
    <property type="project" value="UniProtKB-KW"/>
</dbReference>
<dbReference type="InterPro" id="IPR013325">
    <property type="entry name" value="RNA_pol_sigma_r2"/>
</dbReference>
<keyword evidence="3 6" id="KW-0731">Sigma factor</keyword>
<dbReference type="SUPFAM" id="SSF88659">
    <property type="entry name" value="Sigma3 and sigma4 domains of RNA polymerase sigma factors"/>
    <property type="match status" value="1"/>
</dbReference>
<evidence type="ECO:0000259" key="7">
    <source>
        <dbReference type="Pfam" id="PF04542"/>
    </source>
</evidence>
<protein>
    <recommendedName>
        <fullName evidence="6">RNA polymerase sigma factor</fullName>
    </recommendedName>
</protein>
<dbReference type="InterPro" id="IPR039425">
    <property type="entry name" value="RNA_pol_sigma-70-like"/>
</dbReference>
<evidence type="ECO:0000256" key="1">
    <source>
        <dbReference type="ARBA" id="ARBA00010641"/>
    </source>
</evidence>
<dbReference type="NCBIfam" id="TIGR02937">
    <property type="entry name" value="sigma70-ECF"/>
    <property type="match status" value="1"/>
</dbReference>
<dbReference type="InterPro" id="IPR000838">
    <property type="entry name" value="RNA_pol_sigma70_ECF_CS"/>
</dbReference>
<dbReference type="Gene3D" id="1.10.10.10">
    <property type="entry name" value="Winged helix-like DNA-binding domain superfamily/Winged helix DNA-binding domain"/>
    <property type="match status" value="1"/>
</dbReference>
<keyword evidence="4 6" id="KW-0238">DNA-binding</keyword>
<reference evidence="8 9" key="1">
    <citation type="submission" date="2019-11" db="EMBL/GenBank/DDBJ databases">
        <title>Draft genome sequence of Paludibacterium sp. dN18-1.</title>
        <authorList>
            <person name="Im W.-T."/>
        </authorList>
    </citation>
    <scope>NUCLEOTIDE SEQUENCE [LARGE SCALE GENOMIC DNA]</scope>
    <source>
        <strain evidence="9">dN 18-1</strain>
    </source>
</reference>
<comment type="caution">
    <text evidence="8">The sequence shown here is derived from an EMBL/GenBank/DDBJ whole genome shotgun (WGS) entry which is preliminary data.</text>
</comment>
<comment type="similarity">
    <text evidence="1 6">Belongs to the sigma-70 factor family. ECF subfamily.</text>
</comment>
<evidence type="ECO:0000313" key="8">
    <source>
        <dbReference type="EMBL" id="MTD33733.1"/>
    </source>
</evidence>
<evidence type="ECO:0000256" key="5">
    <source>
        <dbReference type="ARBA" id="ARBA00023163"/>
    </source>
</evidence>
<dbReference type="RefSeq" id="WP_230370819.1">
    <property type="nucleotide sequence ID" value="NZ_WLYX01000001.1"/>
</dbReference>
<keyword evidence="5 6" id="KW-0804">Transcription</keyword>
<gene>
    <name evidence="8" type="ORF">GKE73_13870</name>
</gene>
<dbReference type="InterPro" id="IPR007627">
    <property type="entry name" value="RNA_pol_sigma70_r2"/>
</dbReference>
<organism evidence="8 9">
    <name type="scientific">Paludibacterium denitrificans</name>
    <dbReference type="NCBI Taxonomy" id="2675226"/>
    <lineage>
        <taxon>Bacteria</taxon>
        <taxon>Pseudomonadati</taxon>
        <taxon>Pseudomonadota</taxon>
        <taxon>Betaproteobacteria</taxon>
        <taxon>Neisseriales</taxon>
        <taxon>Chromobacteriaceae</taxon>
        <taxon>Paludibacterium</taxon>
    </lineage>
</organism>
<dbReference type="AlphaFoldDB" id="A0A844GBB5"/>
<dbReference type="Proteomes" id="UP000446658">
    <property type="component" value="Unassembled WGS sequence"/>
</dbReference>
<dbReference type="GO" id="GO:0016987">
    <property type="term" value="F:sigma factor activity"/>
    <property type="evidence" value="ECO:0007669"/>
    <property type="project" value="UniProtKB-KW"/>
</dbReference>
<evidence type="ECO:0000313" key="9">
    <source>
        <dbReference type="Proteomes" id="UP000446658"/>
    </source>
</evidence>
<dbReference type="EMBL" id="WLYX01000001">
    <property type="protein sequence ID" value="MTD33733.1"/>
    <property type="molecule type" value="Genomic_DNA"/>
</dbReference>
<dbReference type="SUPFAM" id="SSF88946">
    <property type="entry name" value="Sigma2 domain of RNA polymerase sigma factors"/>
    <property type="match status" value="1"/>
</dbReference>
<keyword evidence="2 6" id="KW-0805">Transcription regulation</keyword>
<dbReference type="InterPro" id="IPR036388">
    <property type="entry name" value="WH-like_DNA-bd_sf"/>
</dbReference>
<sequence length="185" mass="20517">MTGSTGTEFECVLRAWVAHESELLAFLAHRTGNIHTAEDLLQEVFLKSMRQGQAFCALDNPRAWLFHVARNALIDVARTTKACEALPEELADITVDERVPVDALDTCIARNLPILSAEDRHIIETCDLQGQTVRAYAEANSLTLAAAKSRLLRARKRLRDALVLNCRVRFDEAGQVCCHASHPIA</sequence>
<name>A0A844GBB5_9NEIS</name>
<evidence type="ECO:0000256" key="3">
    <source>
        <dbReference type="ARBA" id="ARBA00023082"/>
    </source>
</evidence>
<feature type="domain" description="RNA polymerase sigma-70 region 2" evidence="7">
    <location>
        <begin position="18"/>
        <end position="80"/>
    </location>
</feature>
<dbReference type="InterPro" id="IPR014284">
    <property type="entry name" value="RNA_pol_sigma-70_dom"/>
</dbReference>
<dbReference type="GO" id="GO:0006352">
    <property type="term" value="P:DNA-templated transcription initiation"/>
    <property type="evidence" value="ECO:0007669"/>
    <property type="project" value="InterPro"/>
</dbReference>
<evidence type="ECO:0000256" key="6">
    <source>
        <dbReference type="RuleBase" id="RU000716"/>
    </source>
</evidence>
<dbReference type="Gene3D" id="1.10.1740.10">
    <property type="match status" value="1"/>
</dbReference>
<dbReference type="PROSITE" id="PS01063">
    <property type="entry name" value="SIGMA70_ECF"/>
    <property type="match status" value="1"/>
</dbReference>
<evidence type="ECO:0000256" key="4">
    <source>
        <dbReference type="ARBA" id="ARBA00023125"/>
    </source>
</evidence>
<dbReference type="InterPro" id="IPR013324">
    <property type="entry name" value="RNA_pol_sigma_r3/r4-like"/>
</dbReference>
<keyword evidence="9" id="KW-1185">Reference proteome</keyword>
<dbReference type="PANTHER" id="PTHR43133">
    <property type="entry name" value="RNA POLYMERASE ECF-TYPE SIGMA FACTO"/>
    <property type="match status" value="1"/>
</dbReference>
<proteinExistence type="inferred from homology"/>
<accession>A0A844GBB5</accession>
<dbReference type="Pfam" id="PF04542">
    <property type="entry name" value="Sigma70_r2"/>
    <property type="match status" value="1"/>
</dbReference>